<dbReference type="InterPro" id="IPR002810">
    <property type="entry name" value="NfeD-like_C"/>
</dbReference>
<dbReference type="Pfam" id="PF24961">
    <property type="entry name" value="NfeD_membrane"/>
    <property type="match status" value="1"/>
</dbReference>
<feature type="transmembrane region" description="Helical" evidence="5">
    <location>
        <begin position="319"/>
        <end position="341"/>
    </location>
</feature>
<evidence type="ECO:0000313" key="8">
    <source>
        <dbReference type="EMBL" id="HGN36048.1"/>
    </source>
</evidence>
<dbReference type="Gene3D" id="2.40.50.140">
    <property type="entry name" value="Nucleic acid-binding proteins"/>
    <property type="match status" value="1"/>
</dbReference>
<dbReference type="SUPFAM" id="SSF141322">
    <property type="entry name" value="NfeD domain-like"/>
    <property type="match status" value="1"/>
</dbReference>
<comment type="subcellular location">
    <subcellularLocation>
        <location evidence="1">Membrane</location>
        <topology evidence="1">Multi-pass membrane protein</topology>
    </subcellularLocation>
</comment>
<protein>
    <submittedName>
        <fullName evidence="8">Nodulation protein NfeD</fullName>
    </submittedName>
</protein>
<dbReference type="AlphaFoldDB" id="A0A7J3I5P8"/>
<dbReference type="EMBL" id="DTAI01000020">
    <property type="protein sequence ID" value="HGN36048.1"/>
    <property type="molecule type" value="Genomic_DNA"/>
</dbReference>
<evidence type="ECO:0000256" key="1">
    <source>
        <dbReference type="ARBA" id="ARBA00004141"/>
    </source>
</evidence>
<feature type="transmembrane region" description="Helical" evidence="5">
    <location>
        <begin position="257"/>
        <end position="275"/>
    </location>
</feature>
<name>A0A7J3I5P8_9CREN</name>
<dbReference type="InterPro" id="IPR023562">
    <property type="entry name" value="ClpP/TepA"/>
</dbReference>
<organism evidence="8">
    <name type="scientific">Ignisphaera aggregans</name>
    <dbReference type="NCBI Taxonomy" id="334771"/>
    <lineage>
        <taxon>Archaea</taxon>
        <taxon>Thermoproteota</taxon>
        <taxon>Thermoprotei</taxon>
        <taxon>Desulfurococcales</taxon>
        <taxon>Desulfurococcaceae</taxon>
        <taxon>Ignisphaera</taxon>
    </lineage>
</organism>
<dbReference type="PANTHER" id="PTHR33507">
    <property type="entry name" value="INNER MEMBRANE PROTEIN YBBJ"/>
    <property type="match status" value="1"/>
</dbReference>
<dbReference type="GO" id="GO:0016020">
    <property type="term" value="C:membrane"/>
    <property type="evidence" value="ECO:0007669"/>
    <property type="project" value="UniProtKB-SubCell"/>
</dbReference>
<evidence type="ECO:0000256" key="4">
    <source>
        <dbReference type="ARBA" id="ARBA00023136"/>
    </source>
</evidence>
<dbReference type="Pfam" id="PF00574">
    <property type="entry name" value="CLP_protease"/>
    <property type="match status" value="1"/>
</dbReference>
<dbReference type="InterPro" id="IPR056739">
    <property type="entry name" value="NfeD_membrane"/>
</dbReference>
<evidence type="ECO:0000259" key="6">
    <source>
        <dbReference type="Pfam" id="PF01957"/>
    </source>
</evidence>
<feature type="domain" description="NfeD integral membrane" evidence="7">
    <location>
        <begin position="254"/>
        <end position="375"/>
    </location>
</feature>
<feature type="domain" description="NfeD-like C-terminal" evidence="6">
    <location>
        <begin position="395"/>
        <end position="446"/>
    </location>
</feature>
<dbReference type="InterPro" id="IPR052165">
    <property type="entry name" value="Membrane_assoc_protease"/>
</dbReference>
<dbReference type="Pfam" id="PF01957">
    <property type="entry name" value="NfeD"/>
    <property type="match status" value="1"/>
</dbReference>
<keyword evidence="4 5" id="KW-0472">Membrane</keyword>
<dbReference type="SUPFAM" id="SSF52096">
    <property type="entry name" value="ClpP/crotonase"/>
    <property type="match status" value="1"/>
</dbReference>
<dbReference type="Gene3D" id="3.90.226.10">
    <property type="entry name" value="2-enoyl-CoA Hydratase, Chain A, domain 1"/>
    <property type="match status" value="1"/>
</dbReference>
<reference evidence="8" key="1">
    <citation type="journal article" date="2020" name="mSystems">
        <title>Genome- and Community-Level Interaction Insights into Carbon Utilization and Element Cycling Functions of Hydrothermarchaeota in Hydrothermal Sediment.</title>
        <authorList>
            <person name="Zhou Z."/>
            <person name="Liu Y."/>
            <person name="Xu W."/>
            <person name="Pan J."/>
            <person name="Luo Z.H."/>
            <person name="Li M."/>
        </authorList>
    </citation>
    <scope>NUCLEOTIDE SEQUENCE [LARGE SCALE GENOMIC DNA]</scope>
    <source>
        <strain evidence="8">SpSt-618</strain>
    </source>
</reference>
<comment type="caution">
    <text evidence="8">The sequence shown here is derived from an EMBL/GenBank/DDBJ whole genome shotgun (WGS) entry which is preliminary data.</text>
</comment>
<feature type="transmembrane region" description="Helical" evidence="5">
    <location>
        <begin position="282"/>
        <end position="313"/>
    </location>
</feature>
<accession>A0A7J3I5P8</accession>
<keyword evidence="2 5" id="KW-0812">Transmembrane</keyword>
<evidence type="ECO:0000256" key="2">
    <source>
        <dbReference type="ARBA" id="ARBA00022692"/>
    </source>
</evidence>
<gene>
    <name evidence="8" type="ORF">ENT87_00630</name>
</gene>
<evidence type="ECO:0000256" key="3">
    <source>
        <dbReference type="ARBA" id="ARBA00022989"/>
    </source>
</evidence>
<evidence type="ECO:0000259" key="7">
    <source>
        <dbReference type="Pfam" id="PF24961"/>
    </source>
</evidence>
<sequence>MSPYRLLKMNLFFTISITVVLLLLSAPPYISCRDGSSKAITVRIEGVMSTIDIPTEEYIKQAIALAENRGVPLLIVVNSYGGYVDPTINIANMILEARTPVIGFVMDRAFSAASILIQPMHIVASVPYGVIGAAQPITINPVTGQYEFINESKIINSIIAMATRYAEIRGRNSTAVEMFIRRNLVLSGEEAVKNNVIDFVANNLNELISIVNGRTVTLTYSGIKSNTTINIDGFEEFAPPYYIQAYAYLRDSTINSILWFIGFFGTFLALLSGRLDVLPFTFVFLILALIGGGMNINVVSVILLALGAILITIEMFTPGYGIIGISGIIALLFGFLLMPINPATFIHPGVFEAIRNFVLIIGGGLSALFLFIMYKAIEAKKKRKAIVYTPGSRNIIGKAVERIEPGRKGFVFVEGEYWYAESDEIIEPGEEVVVIDRKDFTLIVKKKR</sequence>
<keyword evidence="3 5" id="KW-1133">Transmembrane helix</keyword>
<feature type="transmembrane region" description="Helical" evidence="5">
    <location>
        <begin position="353"/>
        <end position="374"/>
    </location>
</feature>
<dbReference type="InterPro" id="IPR012340">
    <property type="entry name" value="NA-bd_OB-fold"/>
</dbReference>
<evidence type="ECO:0000256" key="5">
    <source>
        <dbReference type="SAM" id="Phobius"/>
    </source>
</evidence>
<proteinExistence type="predicted"/>
<dbReference type="InterPro" id="IPR029045">
    <property type="entry name" value="ClpP/crotonase-like_dom_sf"/>
</dbReference>